<gene>
    <name evidence="5" type="ORF">SAMN04488563_6915</name>
</gene>
<dbReference type="PANTHER" id="PTHR12526:SF629">
    <property type="entry name" value="TEICHURONIC ACID BIOSYNTHESIS GLYCOSYLTRANSFERASE TUAH-RELATED"/>
    <property type="match status" value="1"/>
</dbReference>
<reference evidence="6" key="1">
    <citation type="submission" date="2016-10" db="EMBL/GenBank/DDBJ databases">
        <authorList>
            <person name="Varghese N."/>
            <person name="Submissions S."/>
        </authorList>
    </citation>
    <scope>NUCLEOTIDE SEQUENCE [LARGE SCALE GENOMIC DNA]</scope>
    <source>
        <strain evidence="6">DSM 45079</strain>
    </source>
</reference>
<keyword evidence="2 5" id="KW-0808">Transferase</keyword>
<evidence type="ECO:0000259" key="4">
    <source>
        <dbReference type="Pfam" id="PF13439"/>
    </source>
</evidence>
<dbReference type="STRING" id="419479.SAMN04488563_6915"/>
<protein>
    <submittedName>
        <fullName evidence="5">Glycosyltransferase involved in cell wall bisynthesis</fullName>
    </submittedName>
</protein>
<keyword evidence="1" id="KW-0328">Glycosyltransferase</keyword>
<dbReference type="CDD" id="cd03801">
    <property type="entry name" value="GT4_PimA-like"/>
    <property type="match status" value="1"/>
</dbReference>
<dbReference type="Pfam" id="PF13439">
    <property type="entry name" value="Glyco_transf_4"/>
    <property type="match status" value="1"/>
</dbReference>
<evidence type="ECO:0000313" key="5">
    <source>
        <dbReference type="EMBL" id="SDU86698.1"/>
    </source>
</evidence>
<feature type="compositionally biased region" description="Pro residues" evidence="3">
    <location>
        <begin position="153"/>
        <end position="162"/>
    </location>
</feature>
<dbReference type="AlphaFoldDB" id="A0A1H2M155"/>
<dbReference type="Pfam" id="PF13692">
    <property type="entry name" value="Glyco_trans_1_4"/>
    <property type="match status" value="1"/>
</dbReference>
<dbReference type="SUPFAM" id="SSF53756">
    <property type="entry name" value="UDP-Glycosyltransferase/glycogen phosphorylase"/>
    <property type="match status" value="1"/>
</dbReference>
<evidence type="ECO:0000256" key="3">
    <source>
        <dbReference type="SAM" id="MobiDB-lite"/>
    </source>
</evidence>
<dbReference type="EMBL" id="LT629791">
    <property type="protein sequence ID" value="SDU86698.1"/>
    <property type="molecule type" value="Genomic_DNA"/>
</dbReference>
<dbReference type="GO" id="GO:0016757">
    <property type="term" value="F:glycosyltransferase activity"/>
    <property type="evidence" value="ECO:0007669"/>
    <property type="project" value="UniProtKB-KW"/>
</dbReference>
<evidence type="ECO:0000256" key="1">
    <source>
        <dbReference type="ARBA" id="ARBA00022676"/>
    </source>
</evidence>
<dbReference type="Proteomes" id="UP000182977">
    <property type="component" value="Chromosome I"/>
</dbReference>
<evidence type="ECO:0000313" key="6">
    <source>
        <dbReference type="Proteomes" id="UP000182977"/>
    </source>
</evidence>
<feature type="domain" description="Glycosyltransferase subfamily 4-like N-terminal" evidence="4">
    <location>
        <begin position="211"/>
        <end position="332"/>
    </location>
</feature>
<accession>A0A1H2M155</accession>
<dbReference type="InterPro" id="IPR028098">
    <property type="entry name" value="Glyco_trans_4-like_N"/>
</dbReference>
<dbReference type="Gene3D" id="3.40.50.2000">
    <property type="entry name" value="Glycogen Phosphorylase B"/>
    <property type="match status" value="2"/>
</dbReference>
<organism evidence="5 6">
    <name type="scientific">Jiangella alkaliphila</name>
    <dbReference type="NCBI Taxonomy" id="419479"/>
    <lineage>
        <taxon>Bacteria</taxon>
        <taxon>Bacillati</taxon>
        <taxon>Actinomycetota</taxon>
        <taxon>Actinomycetes</taxon>
        <taxon>Jiangellales</taxon>
        <taxon>Jiangellaceae</taxon>
        <taxon>Jiangella</taxon>
    </lineage>
</organism>
<keyword evidence="6" id="KW-1185">Reference proteome</keyword>
<feature type="region of interest" description="Disordered" evidence="3">
    <location>
        <begin position="139"/>
        <end position="162"/>
    </location>
</feature>
<evidence type="ECO:0000256" key="2">
    <source>
        <dbReference type="ARBA" id="ARBA00022679"/>
    </source>
</evidence>
<feature type="region of interest" description="Disordered" evidence="3">
    <location>
        <begin position="1"/>
        <end position="28"/>
    </location>
</feature>
<dbReference type="PANTHER" id="PTHR12526">
    <property type="entry name" value="GLYCOSYLTRANSFERASE"/>
    <property type="match status" value="1"/>
</dbReference>
<proteinExistence type="predicted"/>
<sequence length="567" mass="63255">MNMIDERTDTMHKADETAPDHTEHAGDSRPHVVMMSANTVVVDARVLKYARTVAQFGVRVTAVGLSSGRSSRDLLFQNLDVVQVAVPARYRGAGLRARLRRLGHGFAEIYRAIRPWYVTQEEYRVGLAPWQRATRAIRSVRGRTQRDHDRPAGPAPQRPAPPGALLKLSWRYRKVQRYVLAAMATPLRFTSRRRRGKDRTSSLRGNGNRLALYQRFPRLARWRDVAPEIVDQELAIGPVLDSLRPDVVHVHDVYLLGAAAQHAHRAALDGRMVKVVYDAHEYVLGLANVKPRRVAAMRALEQEYLGDTDKIITVSPQIAEVLRTDYHLRETPDVVLNATVAGDPEAEVPSVRDLAEVPEDVPLLVYGGGVVYERGVHTVVGALPQLPGVHLVVVVKRANTATVALEHLAEDLAVRDRLHFAPYVDAESVPRYFRSATVGVSPLLHAPNHDMAITNKFCEYLAAGIPIVTSDTQAQAELVRDLDLGAVHRADDADDCARALREVLDRLPELRKRIADDDKLRHRFSWAAQAEKVREIYAELMGGLPDQAWRPEATVVRQLLAPAEETP</sequence>
<name>A0A1H2M155_9ACTN</name>